<dbReference type="RefSeq" id="WP_110311253.1">
    <property type="nucleotide sequence ID" value="NZ_QICL01000017.1"/>
</dbReference>
<comment type="caution">
    <text evidence="1">The sequence shown here is derived from an EMBL/GenBank/DDBJ whole genome shotgun (WGS) entry which is preliminary data.</text>
</comment>
<dbReference type="OrthoDB" id="9956422at2"/>
<sequence>MKNINLLIIWLGICGLLSSCNSDDFPAEPETKQDPSVFKYVYSGKHFIEDFNVYAGPKGEKINVEEGFAKNFWGEYSLLGIASYDTLIINKQNDSIFLKDNRSTHAIKIRISEDTIRKDQNNTFEYFGRITDDSTFVMNRAFYYINYRGREEGHNLYPHVGHYGYWRYYEKARFEEFFHENSSFGSLSDMNLKSDTIAYLTEYYIFKLKKSY</sequence>
<gene>
    <name evidence="1" type="ORF">CLV62_11761</name>
</gene>
<reference evidence="1 2" key="1">
    <citation type="submission" date="2018-03" db="EMBL/GenBank/DDBJ databases">
        <title>Genomic Encyclopedia of Archaeal and Bacterial Type Strains, Phase II (KMG-II): from individual species to whole genera.</title>
        <authorList>
            <person name="Goeker M."/>
        </authorList>
    </citation>
    <scope>NUCLEOTIDE SEQUENCE [LARGE SCALE GENOMIC DNA]</scope>
    <source>
        <strain evidence="1 2">DSM 100214</strain>
    </source>
</reference>
<protein>
    <submittedName>
        <fullName evidence="1">Uncharacterized protein</fullName>
    </submittedName>
</protein>
<accession>A0A2V3PM27</accession>
<dbReference type="PROSITE" id="PS51257">
    <property type="entry name" value="PROKAR_LIPOPROTEIN"/>
    <property type="match status" value="1"/>
</dbReference>
<organism evidence="1 2">
    <name type="scientific">Dysgonomonas alginatilytica</name>
    <dbReference type="NCBI Taxonomy" id="1605892"/>
    <lineage>
        <taxon>Bacteria</taxon>
        <taxon>Pseudomonadati</taxon>
        <taxon>Bacteroidota</taxon>
        <taxon>Bacteroidia</taxon>
        <taxon>Bacteroidales</taxon>
        <taxon>Dysgonomonadaceae</taxon>
        <taxon>Dysgonomonas</taxon>
    </lineage>
</organism>
<dbReference type="EMBL" id="QICL01000017">
    <property type="protein sequence ID" value="PXV62845.1"/>
    <property type="molecule type" value="Genomic_DNA"/>
</dbReference>
<evidence type="ECO:0000313" key="2">
    <source>
        <dbReference type="Proteomes" id="UP000247973"/>
    </source>
</evidence>
<proteinExistence type="predicted"/>
<name>A0A2V3PM27_9BACT</name>
<dbReference type="AlphaFoldDB" id="A0A2V3PM27"/>
<evidence type="ECO:0000313" key="1">
    <source>
        <dbReference type="EMBL" id="PXV62845.1"/>
    </source>
</evidence>
<dbReference type="Proteomes" id="UP000247973">
    <property type="component" value="Unassembled WGS sequence"/>
</dbReference>
<keyword evidence="2" id="KW-1185">Reference proteome</keyword>